<dbReference type="SUPFAM" id="SSF57302">
    <property type="entry name" value="Snake toxin-like"/>
    <property type="match status" value="1"/>
</dbReference>
<evidence type="ECO:0000256" key="2">
    <source>
        <dbReference type="SAM" id="SignalP"/>
    </source>
</evidence>
<reference evidence="3 4" key="2">
    <citation type="submission" date="2019-01" db="EMBL/GenBank/DDBJ databases">
        <title>The decoding of complex shrimp genome reveals the adaptation for benthos swimmer, frequently molting mechanism and breeding impact on genome.</title>
        <authorList>
            <person name="Sun Y."/>
            <person name="Gao Y."/>
            <person name="Yu Y."/>
        </authorList>
    </citation>
    <scope>NUCLEOTIDE SEQUENCE [LARGE SCALE GENOMIC DNA]</scope>
    <source>
        <tissue evidence="3">Muscle</tissue>
    </source>
</reference>
<dbReference type="CDD" id="cd00117">
    <property type="entry name" value="TFP"/>
    <property type="match status" value="1"/>
</dbReference>
<sequence length="180" mass="18905">MGLRQLLLLACAFVASVHYVAGSIQCYTCVSTVNELTCVNDPDNVPNGSPVTDCDKGDRGCCTIFRQEYLEEPGKVISFSRGCQEDCPSKMGTTKTEDASYRIYQTYCNTPKCNVGPGDKPLSGGGGGDDGGNNVIGPIPGKDGAATTTDGWLPLLDGAGLLAIPFLAPDRLTIERPPPA</sequence>
<keyword evidence="2" id="KW-0732">Signal</keyword>
<feature type="region of interest" description="Disordered" evidence="1">
    <location>
        <begin position="119"/>
        <end position="143"/>
    </location>
</feature>
<evidence type="ECO:0000313" key="3">
    <source>
        <dbReference type="EMBL" id="ROT74552.1"/>
    </source>
</evidence>
<evidence type="ECO:0008006" key="5">
    <source>
        <dbReference type="Google" id="ProtNLM"/>
    </source>
</evidence>
<evidence type="ECO:0000256" key="1">
    <source>
        <dbReference type="SAM" id="MobiDB-lite"/>
    </source>
</evidence>
<keyword evidence="4" id="KW-1185">Reference proteome</keyword>
<name>A0A3R7QCM5_PENVA</name>
<comment type="caution">
    <text evidence="3">The sequence shown here is derived from an EMBL/GenBank/DDBJ whole genome shotgun (WGS) entry which is preliminary data.</text>
</comment>
<accession>A0A3R7QCM5</accession>
<gene>
    <name evidence="3" type="ORF">C7M84_006938</name>
</gene>
<feature type="signal peptide" evidence="2">
    <location>
        <begin position="1"/>
        <end position="22"/>
    </location>
</feature>
<reference evidence="3 4" key="1">
    <citation type="submission" date="2018-04" db="EMBL/GenBank/DDBJ databases">
        <authorList>
            <person name="Zhang X."/>
            <person name="Yuan J."/>
            <person name="Li F."/>
            <person name="Xiang J."/>
        </authorList>
    </citation>
    <scope>NUCLEOTIDE SEQUENCE [LARGE SCALE GENOMIC DNA]</scope>
    <source>
        <tissue evidence="3">Muscle</tissue>
    </source>
</reference>
<dbReference type="STRING" id="6689.A0A3R7QCM5"/>
<dbReference type="AlphaFoldDB" id="A0A3R7QCM5"/>
<dbReference type="Proteomes" id="UP000283509">
    <property type="component" value="Unassembled WGS sequence"/>
</dbReference>
<organism evidence="3 4">
    <name type="scientific">Penaeus vannamei</name>
    <name type="common">Whiteleg shrimp</name>
    <name type="synonym">Litopenaeus vannamei</name>
    <dbReference type="NCBI Taxonomy" id="6689"/>
    <lineage>
        <taxon>Eukaryota</taxon>
        <taxon>Metazoa</taxon>
        <taxon>Ecdysozoa</taxon>
        <taxon>Arthropoda</taxon>
        <taxon>Crustacea</taxon>
        <taxon>Multicrustacea</taxon>
        <taxon>Malacostraca</taxon>
        <taxon>Eumalacostraca</taxon>
        <taxon>Eucarida</taxon>
        <taxon>Decapoda</taxon>
        <taxon>Dendrobranchiata</taxon>
        <taxon>Penaeoidea</taxon>
        <taxon>Penaeidae</taxon>
        <taxon>Penaeus</taxon>
    </lineage>
</organism>
<protein>
    <recommendedName>
        <fullName evidence="5">UPAR/Ly6 domain-containing protein</fullName>
    </recommendedName>
</protein>
<dbReference type="OrthoDB" id="6331233at2759"/>
<feature type="chain" id="PRO_5018684252" description="UPAR/Ly6 domain-containing protein" evidence="2">
    <location>
        <begin position="23"/>
        <end position="180"/>
    </location>
</feature>
<dbReference type="InterPro" id="IPR045860">
    <property type="entry name" value="Snake_toxin-like_sf"/>
</dbReference>
<evidence type="ECO:0000313" key="4">
    <source>
        <dbReference type="Proteomes" id="UP000283509"/>
    </source>
</evidence>
<dbReference type="EMBL" id="QCYY01001878">
    <property type="protein sequence ID" value="ROT74552.1"/>
    <property type="molecule type" value="Genomic_DNA"/>
</dbReference>
<proteinExistence type="predicted"/>